<dbReference type="Proteomes" id="UP001519287">
    <property type="component" value="Unassembled WGS sequence"/>
</dbReference>
<organism evidence="1 2">
    <name type="scientific">Paenibacillus eucommiae</name>
    <dbReference type="NCBI Taxonomy" id="1355755"/>
    <lineage>
        <taxon>Bacteria</taxon>
        <taxon>Bacillati</taxon>
        <taxon>Bacillota</taxon>
        <taxon>Bacilli</taxon>
        <taxon>Bacillales</taxon>
        <taxon>Paenibacillaceae</taxon>
        <taxon>Paenibacillus</taxon>
    </lineage>
</organism>
<name>A0ABS4J2H8_9BACL</name>
<dbReference type="EMBL" id="JAGGLB010000023">
    <property type="protein sequence ID" value="MBP1994042.1"/>
    <property type="molecule type" value="Genomic_DNA"/>
</dbReference>
<comment type="caution">
    <text evidence="1">The sequence shown here is derived from an EMBL/GenBank/DDBJ whole genome shotgun (WGS) entry which is preliminary data.</text>
</comment>
<proteinExistence type="predicted"/>
<accession>A0ABS4J2H8</accession>
<evidence type="ECO:0000313" key="1">
    <source>
        <dbReference type="EMBL" id="MBP1994042.1"/>
    </source>
</evidence>
<evidence type="ECO:0000313" key="2">
    <source>
        <dbReference type="Proteomes" id="UP001519287"/>
    </source>
</evidence>
<protein>
    <submittedName>
        <fullName evidence="1">Uncharacterized protein</fullName>
    </submittedName>
</protein>
<reference evidence="1 2" key="1">
    <citation type="submission" date="2021-03" db="EMBL/GenBank/DDBJ databases">
        <title>Genomic Encyclopedia of Type Strains, Phase IV (KMG-IV): sequencing the most valuable type-strain genomes for metagenomic binning, comparative biology and taxonomic classification.</title>
        <authorList>
            <person name="Goeker M."/>
        </authorList>
    </citation>
    <scope>NUCLEOTIDE SEQUENCE [LARGE SCALE GENOMIC DNA]</scope>
    <source>
        <strain evidence="1 2">DSM 26048</strain>
    </source>
</reference>
<keyword evidence="2" id="KW-1185">Reference proteome</keyword>
<sequence length="52" mass="6284">MFNVDAAMLLFAKPLNDVYNRVSRTKDEIDSVQKIQFEEGANYYETWRYFKQ</sequence>
<gene>
    <name evidence="1" type="ORF">J2Z66_005668</name>
</gene>
<dbReference type="RefSeq" id="WP_209975909.1">
    <property type="nucleotide sequence ID" value="NZ_JAGGLB010000023.1"/>
</dbReference>